<sequence length="118" mass="13413">LNELPNDSICMSITKYQSIAMIKKCGDKIFELAYIESLQVICTNSKKENNVIKLWRETQDGISLVSIAYKPTSNQFDIVGIQVADEDLYLNVLVRDANGISRYFHLIQAQIFFTKSTS</sequence>
<organism evidence="1 2">
    <name type="scientific">Ambispora gerdemannii</name>
    <dbReference type="NCBI Taxonomy" id="144530"/>
    <lineage>
        <taxon>Eukaryota</taxon>
        <taxon>Fungi</taxon>
        <taxon>Fungi incertae sedis</taxon>
        <taxon>Mucoromycota</taxon>
        <taxon>Glomeromycotina</taxon>
        <taxon>Glomeromycetes</taxon>
        <taxon>Archaeosporales</taxon>
        <taxon>Ambisporaceae</taxon>
        <taxon>Ambispora</taxon>
    </lineage>
</organism>
<gene>
    <name evidence="1" type="ORF">AGERDE_LOCUS12208</name>
</gene>
<evidence type="ECO:0000313" key="1">
    <source>
        <dbReference type="EMBL" id="CAG8669874.1"/>
    </source>
</evidence>
<comment type="caution">
    <text evidence="1">The sequence shown here is derived from an EMBL/GenBank/DDBJ whole genome shotgun (WGS) entry which is preliminary data.</text>
</comment>
<evidence type="ECO:0000313" key="2">
    <source>
        <dbReference type="Proteomes" id="UP000789831"/>
    </source>
</evidence>
<feature type="non-terminal residue" evidence="1">
    <location>
        <position position="118"/>
    </location>
</feature>
<keyword evidence="2" id="KW-1185">Reference proteome</keyword>
<dbReference type="AlphaFoldDB" id="A0A9N9EAM3"/>
<dbReference type="OrthoDB" id="2434299at2759"/>
<dbReference type="Proteomes" id="UP000789831">
    <property type="component" value="Unassembled WGS sequence"/>
</dbReference>
<proteinExistence type="predicted"/>
<accession>A0A9N9EAM3</accession>
<dbReference type="EMBL" id="CAJVPL010007485">
    <property type="protein sequence ID" value="CAG8669874.1"/>
    <property type="molecule type" value="Genomic_DNA"/>
</dbReference>
<reference evidence="1" key="1">
    <citation type="submission" date="2021-06" db="EMBL/GenBank/DDBJ databases">
        <authorList>
            <person name="Kallberg Y."/>
            <person name="Tangrot J."/>
            <person name="Rosling A."/>
        </authorList>
    </citation>
    <scope>NUCLEOTIDE SEQUENCE</scope>
    <source>
        <strain evidence="1">MT106</strain>
    </source>
</reference>
<name>A0A9N9EAM3_9GLOM</name>
<protein>
    <submittedName>
        <fullName evidence="1">4623_t:CDS:1</fullName>
    </submittedName>
</protein>